<keyword evidence="4" id="KW-0378">Hydrolase</keyword>
<feature type="signal peptide" evidence="2">
    <location>
        <begin position="1"/>
        <end position="17"/>
    </location>
</feature>
<reference evidence="4" key="1">
    <citation type="submission" date="2023-06" db="EMBL/GenBank/DDBJ databases">
        <title>A Treasure from Seagulls: Isolation and Description of Aciduricobacillus qingdaonensis gen. nov., sp. nov., a Rare Obligately Uric Acid-utilizing Member in the Family Bacillaceae.</title>
        <authorList>
            <person name="Liu W."/>
            <person name="Wang B."/>
        </authorList>
    </citation>
    <scope>NUCLEOTIDE SEQUENCE</scope>
    <source>
        <strain evidence="4">44XB</strain>
    </source>
</reference>
<evidence type="ECO:0000259" key="3">
    <source>
        <dbReference type="PROSITE" id="PS51677"/>
    </source>
</evidence>
<evidence type="ECO:0000313" key="5">
    <source>
        <dbReference type="Proteomes" id="UP001180087"/>
    </source>
</evidence>
<name>A0ABY9KXV1_9BACI</name>
<dbReference type="Gene3D" id="3.20.20.370">
    <property type="entry name" value="Glycoside hydrolase/deacetylase"/>
    <property type="match status" value="1"/>
</dbReference>
<dbReference type="GO" id="GO:0016787">
    <property type="term" value="F:hydrolase activity"/>
    <property type="evidence" value="ECO:0007669"/>
    <property type="project" value="UniProtKB-KW"/>
</dbReference>
<sequence>MKKFTMLLIVIAMIFIAAGCGDNNSSKQPDNDKKESTTETDKKRSIETSKSSENGKKQKEEQAQAIKPEYKLNEKNWSIEPIGDAPSKVVLVTIDDAPDKHAVEMAIKLKKMNVPAIFFVNGHFIDSEKGKNDLKKIHDMGFVIGNHTYSHNSLPEQSNARQKKEITDVDQMVEDAIGKRPSFFRAPFGQNTDNSKKVAADEDLTLMNWTYGYDWNNEYMTKDTIQKIMVNAPELNDGANLLMHDREWTNDALEGIIKGLRDKGYGFVDPKKIKGYHP</sequence>
<proteinExistence type="predicted"/>
<keyword evidence="5" id="KW-1185">Reference proteome</keyword>
<feature type="compositionally biased region" description="Basic and acidic residues" evidence="1">
    <location>
        <begin position="29"/>
        <end position="47"/>
    </location>
</feature>
<dbReference type="EC" id="3.-.-.-" evidence="4"/>
<feature type="domain" description="NodB homology" evidence="3">
    <location>
        <begin position="88"/>
        <end position="268"/>
    </location>
</feature>
<dbReference type="RefSeq" id="WP_348029427.1">
    <property type="nucleotide sequence ID" value="NZ_CP129113.1"/>
</dbReference>
<protein>
    <submittedName>
        <fullName evidence="4">Polysaccharide deacetylase family protein</fullName>
        <ecNumber evidence="4">3.-.-.-</ecNumber>
    </submittedName>
</protein>
<feature type="chain" id="PRO_5046330684" evidence="2">
    <location>
        <begin position="18"/>
        <end position="278"/>
    </location>
</feature>
<dbReference type="InterPro" id="IPR011330">
    <property type="entry name" value="Glyco_hydro/deAcase_b/a-brl"/>
</dbReference>
<dbReference type="InterPro" id="IPR002509">
    <property type="entry name" value="NODB_dom"/>
</dbReference>
<dbReference type="Proteomes" id="UP001180087">
    <property type="component" value="Chromosome"/>
</dbReference>
<accession>A0ABY9KXV1</accession>
<organism evidence="4 5">
    <name type="scientific">Aciduricibacillus chroicocephali</name>
    <dbReference type="NCBI Taxonomy" id="3054939"/>
    <lineage>
        <taxon>Bacteria</taxon>
        <taxon>Bacillati</taxon>
        <taxon>Bacillota</taxon>
        <taxon>Bacilli</taxon>
        <taxon>Bacillales</taxon>
        <taxon>Bacillaceae</taxon>
        <taxon>Aciduricibacillus</taxon>
    </lineage>
</organism>
<dbReference type="InterPro" id="IPR050248">
    <property type="entry name" value="Polysacc_deacetylase_ArnD"/>
</dbReference>
<dbReference type="PANTHER" id="PTHR10587">
    <property type="entry name" value="GLYCOSYL TRANSFERASE-RELATED"/>
    <property type="match status" value="1"/>
</dbReference>
<dbReference type="PROSITE" id="PS51677">
    <property type="entry name" value="NODB"/>
    <property type="match status" value="1"/>
</dbReference>
<keyword evidence="2" id="KW-0732">Signal</keyword>
<feature type="compositionally biased region" description="Basic and acidic residues" evidence="1">
    <location>
        <begin position="53"/>
        <end position="63"/>
    </location>
</feature>
<dbReference type="Pfam" id="PF01522">
    <property type="entry name" value="Polysacc_deac_1"/>
    <property type="match status" value="1"/>
</dbReference>
<feature type="region of interest" description="Disordered" evidence="1">
    <location>
        <begin position="22"/>
        <end position="63"/>
    </location>
</feature>
<dbReference type="SUPFAM" id="SSF88713">
    <property type="entry name" value="Glycoside hydrolase/deacetylase"/>
    <property type="match status" value="1"/>
</dbReference>
<gene>
    <name evidence="4" type="ORF">QR721_05365</name>
</gene>
<dbReference type="PROSITE" id="PS51257">
    <property type="entry name" value="PROKAR_LIPOPROTEIN"/>
    <property type="match status" value="1"/>
</dbReference>
<evidence type="ECO:0000256" key="1">
    <source>
        <dbReference type="SAM" id="MobiDB-lite"/>
    </source>
</evidence>
<evidence type="ECO:0000256" key="2">
    <source>
        <dbReference type="SAM" id="SignalP"/>
    </source>
</evidence>
<evidence type="ECO:0000313" key="4">
    <source>
        <dbReference type="EMBL" id="WLV25635.1"/>
    </source>
</evidence>
<dbReference type="CDD" id="cd10917">
    <property type="entry name" value="CE4_NodB_like_6s_7s"/>
    <property type="match status" value="1"/>
</dbReference>
<dbReference type="EMBL" id="CP129113">
    <property type="protein sequence ID" value="WLV25635.1"/>
    <property type="molecule type" value="Genomic_DNA"/>
</dbReference>